<evidence type="ECO:0000259" key="2">
    <source>
        <dbReference type="PROSITE" id="PS50010"/>
    </source>
</evidence>
<dbReference type="GeneID" id="5853708"/>
<keyword evidence="4" id="KW-1185">Reference proteome</keyword>
<dbReference type="Proteomes" id="UP000008837">
    <property type="component" value="Unassembled WGS sequence"/>
</dbReference>
<evidence type="ECO:0000256" key="1">
    <source>
        <dbReference type="SAM" id="MobiDB-lite"/>
    </source>
</evidence>
<feature type="compositionally biased region" description="Polar residues" evidence="1">
    <location>
        <begin position="442"/>
        <end position="454"/>
    </location>
</feature>
<proteinExistence type="predicted"/>
<feature type="compositionally biased region" description="Pro residues" evidence="1">
    <location>
        <begin position="79"/>
        <end position="95"/>
    </location>
</feature>
<dbReference type="PROSITE" id="PS00741">
    <property type="entry name" value="DH_1"/>
    <property type="match status" value="1"/>
</dbReference>
<evidence type="ECO:0000313" key="3">
    <source>
        <dbReference type="EMBL" id="EDP42187.1"/>
    </source>
</evidence>
<dbReference type="OMA" id="WKALMEP"/>
<dbReference type="RefSeq" id="XP_001729401.1">
    <property type="nucleotide sequence ID" value="XM_001729349.1"/>
</dbReference>
<feature type="region of interest" description="Disordered" evidence="1">
    <location>
        <begin position="1"/>
        <end position="137"/>
    </location>
</feature>
<feature type="domain" description="DH" evidence="2">
    <location>
        <begin position="625"/>
        <end position="882"/>
    </location>
</feature>
<feature type="region of interest" description="Disordered" evidence="1">
    <location>
        <begin position="152"/>
        <end position="197"/>
    </location>
</feature>
<feature type="compositionally biased region" description="Polar residues" evidence="1">
    <location>
        <begin position="45"/>
        <end position="77"/>
    </location>
</feature>
<dbReference type="SUPFAM" id="SSF52058">
    <property type="entry name" value="L domain-like"/>
    <property type="match status" value="1"/>
</dbReference>
<dbReference type="CDD" id="cd00160">
    <property type="entry name" value="RhoGEF"/>
    <property type="match status" value="1"/>
</dbReference>
<dbReference type="AlphaFoldDB" id="A8Q991"/>
<feature type="region of interest" description="Disordered" evidence="1">
    <location>
        <begin position="442"/>
        <end position="482"/>
    </location>
</feature>
<sequence>MSQFKPFGDIPRNTYRSASRGGNPSSSVSNINTPPQSPPIGMGPNTPNALQQQINFLLQDSPPSFDTSSDAASTNTMDPPKPFPPRSLKPLPPPLLDIRTASSPTVGPEKSPSPTERRRGPKSPLRASMSASGRNTPVSLAVKVPSLHELEVTPPTANGSFHAESVRTSTSTARSDSEDGGSWDVCDSAPSTPLRDTFRPQLTTSLAKQLAQTGKGVLGVVHSEDKAHDQVSTSTTHLSMKNCPLSDYNILSIPTMLVVLDISGSQLEMLPFSLSSCTSLEELNISGNPFGRSELAAPLASLRSLEHLRVLLADDCELPSIPQELIVMSQLQILGVRRNRLTCLPSWLYVLEYLDCLLLEGNIYFKPAWKTILHPLLHMDQAESYSPPFVTSNPIMSASSPTVASPSETRKLSGLLSKFKHPNRSGSPLDRTPHRHYLRMNETQGGVSNDKLSTPPSRIPSAVRSSSSSSSQSSLVVPQQTPTKMSIVPVPVTNQPRVNPPPDLKPIECFLPVYDKNSNPEDVLDWFARIGTCHVRNLRAYLRDMDELLPDRQRELATVAFSSTGSSGLGSPTMSFSAFSSTGASDSTPVGTPGDVSMRNGILDEAGEAVAAVAAPSNVKENAIKRYRVLREIVETERTYVAGLTELMEIYLKRARQPLDGVSDDRVLSVEKERLIFGHIEVIIQFHIGAFLPALEEKTRMLLVIPELEEERHALLSAKVAADVANVFSEYAAYFKMYMNYVNQYETALRVIAQWYEPISPRVRSAIKNSSSSLASFGQRFLNLDTALSSDDKASGDSSPMSYSEHKKMQQFLKRCRDDPRHSQINLEGYLLLPIQRIPRYRLLLEQLIKCTSHGVLPDTDQEALARALAHISLVASWVNEGKRQSEQGKRLLQWQTKLRGTFSAPLVQPHRRLICDGPLRLRRVSKRSIQAPSGCIAGFDDEVLEQMTLDLPVTMLLCNDLAVVLSNLTSEEASPHSAKQHATATASSPSGLASSDFGMVDLLAVLRPQVHSFPPSMNKNVTIPPASIVGQLYLRIVDAKYIYYFVTPSYKEAFRWQSLINAQSF</sequence>
<dbReference type="InterPro" id="IPR035899">
    <property type="entry name" value="DBL_dom_sf"/>
</dbReference>
<dbReference type="GO" id="GO:0005085">
    <property type="term" value="F:guanyl-nucleotide exchange factor activity"/>
    <property type="evidence" value="ECO:0007669"/>
    <property type="project" value="InterPro"/>
</dbReference>
<dbReference type="SMART" id="SM00325">
    <property type="entry name" value="RhoGEF"/>
    <property type="match status" value="1"/>
</dbReference>
<dbReference type="STRING" id="425265.A8Q991"/>
<dbReference type="KEGG" id="mgl:MGL_3436"/>
<dbReference type="InterPro" id="IPR032675">
    <property type="entry name" value="LRR_dom_sf"/>
</dbReference>
<dbReference type="VEuPathDB" id="FungiDB:MGL_3436"/>
<evidence type="ECO:0000313" key="4">
    <source>
        <dbReference type="Proteomes" id="UP000008837"/>
    </source>
</evidence>
<dbReference type="InterPro" id="IPR000219">
    <property type="entry name" value="DH_dom"/>
</dbReference>
<accession>A8Q991</accession>
<dbReference type="PANTHER" id="PTHR12673:SF270">
    <property type="entry name" value="FYVE-TYPE DOMAIN-CONTAINING PROTEIN"/>
    <property type="match status" value="1"/>
</dbReference>
<dbReference type="PANTHER" id="PTHR12673">
    <property type="entry name" value="FACIOGENITAL DYSPLASIA PROTEIN"/>
    <property type="match status" value="1"/>
</dbReference>
<reference evidence="3 4" key="1">
    <citation type="journal article" date="2007" name="Proc. Natl. Acad. Sci. U.S.A.">
        <title>Dandruff-associated Malassezia genomes reveal convergent and divergent virulence traits shared with plant and human fungal pathogens.</title>
        <authorList>
            <person name="Xu J."/>
            <person name="Saunders C.W."/>
            <person name="Hu P."/>
            <person name="Grant R.A."/>
            <person name="Boekhout T."/>
            <person name="Kuramae E.E."/>
            <person name="Kronstad J.W."/>
            <person name="Deangelis Y.M."/>
            <person name="Reeder N.L."/>
            <person name="Johnstone K.R."/>
            <person name="Leland M."/>
            <person name="Fieno A.M."/>
            <person name="Begley W.M."/>
            <person name="Sun Y."/>
            <person name="Lacey M.P."/>
            <person name="Chaudhary T."/>
            <person name="Keough T."/>
            <person name="Chu L."/>
            <person name="Sears R."/>
            <person name="Yuan B."/>
            <person name="Dawson T.L.Jr."/>
        </authorList>
    </citation>
    <scope>NUCLEOTIDE SEQUENCE [LARGE SCALE GENOMIC DNA]</scope>
    <source>
        <strain evidence="4">ATCC MYA-4612 / CBS 7966</strain>
    </source>
</reference>
<organism evidence="3 4">
    <name type="scientific">Malassezia globosa (strain ATCC MYA-4612 / CBS 7966)</name>
    <name type="common">Dandruff-associated fungus</name>
    <dbReference type="NCBI Taxonomy" id="425265"/>
    <lineage>
        <taxon>Eukaryota</taxon>
        <taxon>Fungi</taxon>
        <taxon>Dikarya</taxon>
        <taxon>Basidiomycota</taxon>
        <taxon>Ustilaginomycotina</taxon>
        <taxon>Malasseziomycetes</taxon>
        <taxon>Malasseziales</taxon>
        <taxon>Malasseziaceae</taxon>
        <taxon>Malassezia</taxon>
    </lineage>
</organism>
<feature type="compositionally biased region" description="Low complexity" evidence="1">
    <location>
        <begin position="455"/>
        <end position="480"/>
    </location>
</feature>
<dbReference type="InParanoid" id="A8Q991"/>
<dbReference type="OrthoDB" id="660555at2759"/>
<dbReference type="EMBL" id="AAYY01000013">
    <property type="protein sequence ID" value="EDP42187.1"/>
    <property type="molecule type" value="Genomic_DNA"/>
</dbReference>
<dbReference type="InterPro" id="IPR001331">
    <property type="entry name" value="GDS_CDC24_CS"/>
</dbReference>
<dbReference type="PROSITE" id="PS50010">
    <property type="entry name" value="DH_2"/>
    <property type="match status" value="1"/>
</dbReference>
<feature type="compositionally biased region" description="Polar residues" evidence="1">
    <location>
        <begin position="14"/>
        <end position="34"/>
    </location>
</feature>
<dbReference type="SUPFAM" id="SSF48065">
    <property type="entry name" value="DBL homology domain (DH-domain)"/>
    <property type="match status" value="1"/>
</dbReference>
<name>A8Q991_MALGO</name>
<dbReference type="GO" id="GO:0035556">
    <property type="term" value="P:intracellular signal transduction"/>
    <property type="evidence" value="ECO:0007669"/>
    <property type="project" value="InterPro"/>
</dbReference>
<dbReference type="Gene3D" id="3.80.10.10">
    <property type="entry name" value="Ribonuclease Inhibitor"/>
    <property type="match status" value="1"/>
</dbReference>
<dbReference type="Pfam" id="PF00621">
    <property type="entry name" value="RhoGEF"/>
    <property type="match status" value="1"/>
</dbReference>
<protein>
    <recommendedName>
        <fullName evidence="2">DH domain-containing protein</fullName>
    </recommendedName>
</protein>
<dbReference type="Gene3D" id="1.20.900.10">
    <property type="entry name" value="Dbl homology (DH) domain"/>
    <property type="match status" value="1"/>
</dbReference>
<gene>
    <name evidence="3" type="ORF">MGL_3436</name>
</gene>
<dbReference type="InterPro" id="IPR051092">
    <property type="entry name" value="FYVE_RhoGEF_PH"/>
</dbReference>
<comment type="caution">
    <text evidence="3">The sequence shown here is derived from an EMBL/GenBank/DDBJ whole genome shotgun (WGS) entry which is preliminary data.</text>
</comment>
<dbReference type="GO" id="GO:0005737">
    <property type="term" value="C:cytoplasm"/>
    <property type="evidence" value="ECO:0007669"/>
    <property type="project" value="TreeGrafter"/>
</dbReference>